<dbReference type="Gene3D" id="3.40.50.10490">
    <property type="entry name" value="Glucose-6-phosphate isomerase like protein, domain 1"/>
    <property type="match status" value="1"/>
</dbReference>
<dbReference type="AlphaFoldDB" id="A0A0K1IQD0"/>
<evidence type="ECO:0000313" key="2">
    <source>
        <dbReference type="EMBL" id="AKU06737.1"/>
    </source>
</evidence>
<organism evidence="2 3">
    <name type="scientific">Haloferax gibbonsii</name>
    <dbReference type="NCBI Taxonomy" id="35746"/>
    <lineage>
        <taxon>Archaea</taxon>
        <taxon>Methanobacteriati</taxon>
        <taxon>Methanobacteriota</taxon>
        <taxon>Stenosarchaea group</taxon>
        <taxon>Halobacteria</taxon>
        <taxon>Halobacteriales</taxon>
        <taxon>Haloferacaceae</taxon>
        <taxon>Haloferax</taxon>
    </lineage>
</organism>
<sequence>MTKDEILQARVSKRVKRQVDEIAQQKNKKTSEYVRSVIKANLTDDSASVNIPKLFEDDLRSIARDTGERTGVYEAIEAQVWETIADDAFRQEVRRPVFDADGTVTIAGQGSSTSVGYWLADRLRDRGIRSQVRSGVEATGMHSSADDTILAISRSGKTDSILDLCSNQQATVVAVTDPDSPLAERADHVVPLPGVEERIEIYATKSVVAQLAVLQVVFLDDYVDLQRFQARFRALDEFVEGQFKQGDDAAGLSGQSDILAAIEELQRHNDLQSDPIFGALASQRGLGNEAQLKLTEFLHVHGEATNLQNIVHRLVNVLHGGSSYLVTAIPQQGSATYREWNDVLFGDETSVWNVLQSADFDQKVPLIAFTLNGGPAEQAVRERSLYGRDGLVRLDAYAVEPEARDLILFVAIQLFAYGALCKLWLQDPALQSRVIQSIYNPAETSDTEVN</sequence>
<dbReference type="InterPro" id="IPR001347">
    <property type="entry name" value="SIS_dom"/>
</dbReference>
<accession>A0A0K1IQD0</accession>
<name>A0A0K1IQD0_HALGI</name>
<dbReference type="PROSITE" id="PS51464">
    <property type="entry name" value="SIS"/>
    <property type="match status" value="1"/>
</dbReference>
<dbReference type="PANTHER" id="PTHR30514">
    <property type="entry name" value="GLUCOKINASE"/>
    <property type="match status" value="1"/>
</dbReference>
<protein>
    <submittedName>
        <fullName evidence="2">Glucosamine--fructose-6-phosphate aminotransferase (Isomerizing)</fullName>
    </submittedName>
</protein>
<keyword evidence="2" id="KW-0032">Aminotransferase</keyword>
<proteinExistence type="predicted"/>
<dbReference type="GeneID" id="25244873"/>
<dbReference type="Proteomes" id="UP000066124">
    <property type="component" value="Chromosome"/>
</dbReference>
<dbReference type="GO" id="GO:0008483">
    <property type="term" value="F:transaminase activity"/>
    <property type="evidence" value="ECO:0007669"/>
    <property type="project" value="UniProtKB-KW"/>
</dbReference>
<dbReference type="GO" id="GO:0097367">
    <property type="term" value="F:carbohydrate derivative binding"/>
    <property type="evidence" value="ECO:0007669"/>
    <property type="project" value="InterPro"/>
</dbReference>
<evidence type="ECO:0000313" key="3">
    <source>
        <dbReference type="Proteomes" id="UP000066124"/>
    </source>
</evidence>
<dbReference type="GO" id="GO:0003700">
    <property type="term" value="F:DNA-binding transcription factor activity"/>
    <property type="evidence" value="ECO:0007669"/>
    <property type="project" value="InterPro"/>
</dbReference>
<dbReference type="CDD" id="cd05013">
    <property type="entry name" value="SIS_RpiR"/>
    <property type="match status" value="1"/>
</dbReference>
<gene>
    <name evidence="2" type="ORF">ABY42_02890</name>
</gene>
<dbReference type="GO" id="GO:1901135">
    <property type="term" value="P:carbohydrate derivative metabolic process"/>
    <property type="evidence" value="ECO:0007669"/>
    <property type="project" value="InterPro"/>
</dbReference>
<dbReference type="KEGG" id="hgi:ABY42_02890"/>
<dbReference type="GO" id="GO:0003677">
    <property type="term" value="F:DNA binding"/>
    <property type="evidence" value="ECO:0007669"/>
    <property type="project" value="InterPro"/>
</dbReference>
<dbReference type="EMBL" id="CP011947">
    <property type="protein sequence ID" value="AKU06737.1"/>
    <property type="molecule type" value="Genomic_DNA"/>
</dbReference>
<reference evidence="3" key="1">
    <citation type="journal article" date="2015" name="J. Biotechnol.">
        <title>Complete genome sequence of Haloferax gibbonsii strain ARA6, a potential producer of polyhydroxyalkanoates and halocins isolated from Araruama, Rio de Janeiro, Brasil.</title>
        <authorList>
            <person name="Pinto L.H."/>
            <person name="D'Alincourt Carvalho-Assef A.P."/>
            <person name="Vieira R.P."/>
            <person name="Clementino M.M."/>
            <person name="Albano R.M."/>
        </authorList>
    </citation>
    <scope>NUCLEOTIDE SEQUENCE [LARGE SCALE GENOMIC DNA]</scope>
    <source>
        <strain evidence="3">ARA6</strain>
    </source>
</reference>
<dbReference type="PATRIC" id="fig|35746.4.peg.612"/>
<dbReference type="InterPro" id="IPR047640">
    <property type="entry name" value="RpiR-like"/>
</dbReference>
<dbReference type="PANTHER" id="PTHR30514:SF1">
    <property type="entry name" value="HTH-TYPE TRANSCRIPTIONAL REGULATOR HEXR-RELATED"/>
    <property type="match status" value="1"/>
</dbReference>
<dbReference type="RefSeq" id="WP_050458675.1">
    <property type="nucleotide sequence ID" value="NZ_CP011947.1"/>
</dbReference>
<dbReference type="InterPro" id="IPR046348">
    <property type="entry name" value="SIS_dom_sf"/>
</dbReference>
<keyword evidence="2" id="KW-0808">Transferase</keyword>
<dbReference type="InterPro" id="IPR035472">
    <property type="entry name" value="RpiR-like_SIS"/>
</dbReference>
<evidence type="ECO:0000259" key="1">
    <source>
        <dbReference type="PROSITE" id="PS51464"/>
    </source>
</evidence>
<dbReference type="Pfam" id="PF01380">
    <property type="entry name" value="SIS"/>
    <property type="match status" value="1"/>
</dbReference>
<feature type="domain" description="SIS" evidence="1">
    <location>
        <begin position="93"/>
        <end position="227"/>
    </location>
</feature>
<dbReference type="SUPFAM" id="SSF53697">
    <property type="entry name" value="SIS domain"/>
    <property type="match status" value="1"/>
</dbReference>